<dbReference type="InterPro" id="IPR011009">
    <property type="entry name" value="Kinase-like_dom_sf"/>
</dbReference>
<feature type="region of interest" description="Disordered" evidence="6">
    <location>
        <begin position="229"/>
        <end position="251"/>
    </location>
</feature>
<dbReference type="PROSITE" id="PS50011">
    <property type="entry name" value="PROTEIN_KINASE_DOM"/>
    <property type="match status" value="1"/>
</dbReference>
<keyword evidence="5" id="KW-0067">ATP-binding</keyword>
<dbReference type="PROSITE" id="PS00108">
    <property type="entry name" value="PROTEIN_KINASE_ST"/>
    <property type="match status" value="1"/>
</dbReference>
<keyword evidence="2" id="KW-0808">Transferase</keyword>
<dbReference type="FunFam" id="3.30.200.20:FF:000039">
    <property type="entry name" value="receptor-like protein kinase FERONIA"/>
    <property type="match status" value="1"/>
</dbReference>
<dbReference type="GO" id="GO:0005524">
    <property type="term" value="F:ATP binding"/>
    <property type="evidence" value="ECO:0007669"/>
    <property type="project" value="UniProtKB-KW"/>
</dbReference>
<dbReference type="InterPro" id="IPR008271">
    <property type="entry name" value="Ser/Thr_kinase_AS"/>
</dbReference>
<dbReference type="GO" id="GO:0004714">
    <property type="term" value="F:transmembrane receptor protein tyrosine kinase activity"/>
    <property type="evidence" value="ECO:0007669"/>
    <property type="project" value="InterPro"/>
</dbReference>
<evidence type="ECO:0000256" key="4">
    <source>
        <dbReference type="ARBA" id="ARBA00022777"/>
    </source>
</evidence>
<dbReference type="EMBL" id="JABEZZ010000001">
    <property type="protein sequence ID" value="MBA0578569.1"/>
    <property type="molecule type" value="Genomic_DNA"/>
</dbReference>
<feature type="compositionally biased region" description="Basic and acidic residues" evidence="6">
    <location>
        <begin position="241"/>
        <end position="251"/>
    </location>
</feature>
<feature type="non-terminal residue" evidence="8">
    <location>
        <position position="1"/>
    </location>
</feature>
<accession>A0A7J8NNH7</accession>
<dbReference type="SMART" id="SM00220">
    <property type="entry name" value="S_TKc"/>
    <property type="match status" value="1"/>
</dbReference>
<comment type="caution">
    <text evidence="8">The sequence shown here is derived from an EMBL/GenBank/DDBJ whole genome shotgun (WGS) entry which is preliminary data.</text>
</comment>
<dbReference type="Pfam" id="PF07714">
    <property type="entry name" value="PK_Tyr_Ser-Thr"/>
    <property type="match status" value="1"/>
</dbReference>
<dbReference type="GO" id="GO:0009506">
    <property type="term" value="C:plasmodesma"/>
    <property type="evidence" value="ECO:0007669"/>
    <property type="project" value="TreeGrafter"/>
</dbReference>
<dbReference type="Gene3D" id="3.30.200.20">
    <property type="entry name" value="Phosphorylase Kinase, domain 1"/>
    <property type="match status" value="1"/>
</dbReference>
<reference evidence="8 9" key="1">
    <citation type="journal article" date="2019" name="Genome Biol. Evol.">
        <title>Insights into the evolution of the New World diploid cottons (Gossypium, subgenus Houzingenia) based on genome sequencing.</title>
        <authorList>
            <person name="Grover C.E."/>
            <person name="Arick M.A. 2nd"/>
            <person name="Thrash A."/>
            <person name="Conover J.L."/>
            <person name="Sanders W.S."/>
            <person name="Peterson D.G."/>
            <person name="Frelichowski J.E."/>
            <person name="Scheffler J.A."/>
            <person name="Scheffler B.E."/>
            <person name="Wendel J.F."/>
        </authorList>
    </citation>
    <scope>NUCLEOTIDE SEQUENCE [LARGE SCALE GENOMIC DNA]</scope>
    <source>
        <strain evidence="8">8</strain>
        <tissue evidence="8">Leaf</tissue>
    </source>
</reference>
<dbReference type="GO" id="GO:0005886">
    <property type="term" value="C:plasma membrane"/>
    <property type="evidence" value="ECO:0007669"/>
    <property type="project" value="TreeGrafter"/>
</dbReference>
<keyword evidence="1" id="KW-0723">Serine/threonine-protein kinase</keyword>
<evidence type="ECO:0000256" key="5">
    <source>
        <dbReference type="ARBA" id="ARBA00022840"/>
    </source>
</evidence>
<dbReference type="Gene3D" id="1.10.510.10">
    <property type="entry name" value="Transferase(Phosphotransferase) domain 1"/>
    <property type="match status" value="1"/>
</dbReference>
<dbReference type="SUPFAM" id="SSF56112">
    <property type="entry name" value="Protein kinase-like (PK-like)"/>
    <property type="match status" value="1"/>
</dbReference>
<proteinExistence type="predicted"/>
<dbReference type="GO" id="GO:0004674">
    <property type="term" value="F:protein serine/threonine kinase activity"/>
    <property type="evidence" value="ECO:0007669"/>
    <property type="project" value="UniProtKB-KW"/>
</dbReference>
<dbReference type="InterPro" id="IPR001245">
    <property type="entry name" value="Ser-Thr/Tyr_kinase_cat_dom"/>
</dbReference>
<feature type="domain" description="Protein kinase" evidence="7">
    <location>
        <begin position="299"/>
        <end position="563"/>
    </location>
</feature>
<dbReference type="PANTHER" id="PTHR27003">
    <property type="entry name" value="OS07G0166700 PROTEIN"/>
    <property type="match status" value="1"/>
</dbReference>
<evidence type="ECO:0000313" key="8">
    <source>
        <dbReference type="EMBL" id="MBA0578569.1"/>
    </source>
</evidence>
<evidence type="ECO:0000259" key="7">
    <source>
        <dbReference type="PROSITE" id="PS50011"/>
    </source>
</evidence>
<keyword evidence="4" id="KW-0418">Kinase</keyword>
<evidence type="ECO:0000256" key="1">
    <source>
        <dbReference type="ARBA" id="ARBA00022527"/>
    </source>
</evidence>
<dbReference type="InterPro" id="IPR000719">
    <property type="entry name" value="Prot_kinase_dom"/>
</dbReference>
<evidence type="ECO:0000256" key="6">
    <source>
        <dbReference type="SAM" id="MobiDB-lite"/>
    </source>
</evidence>
<name>A0A7J8NNH7_GOSRA</name>
<dbReference type="InterPro" id="IPR045272">
    <property type="entry name" value="ANXUR1/2-like"/>
</dbReference>
<dbReference type="Proteomes" id="UP000593578">
    <property type="component" value="Unassembled WGS sequence"/>
</dbReference>
<dbReference type="AlphaFoldDB" id="A0A7J8NNH7"/>
<evidence type="ECO:0000313" key="9">
    <source>
        <dbReference type="Proteomes" id="UP000593578"/>
    </source>
</evidence>
<protein>
    <recommendedName>
        <fullName evidence="7">Protein kinase domain-containing protein</fullName>
    </recommendedName>
</protein>
<organism evidence="8 9">
    <name type="scientific">Gossypium raimondii</name>
    <name type="common">Peruvian cotton</name>
    <name type="synonym">Gossypium klotzschianum subsp. raimondii</name>
    <dbReference type="NCBI Taxonomy" id="29730"/>
    <lineage>
        <taxon>Eukaryota</taxon>
        <taxon>Viridiplantae</taxon>
        <taxon>Streptophyta</taxon>
        <taxon>Embryophyta</taxon>
        <taxon>Tracheophyta</taxon>
        <taxon>Spermatophyta</taxon>
        <taxon>Magnoliopsida</taxon>
        <taxon>eudicotyledons</taxon>
        <taxon>Gunneridae</taxon>
        <taxon>Pentapetalae</taxon>
        <taxon>rosids</taxon>
        <taxon>malvids</taxon>
        <taxon>Malvales</taxon>
        <taxon>Malvaceae</taxon>
        <taxon>Malvoideae</taxon>
        <taxon>Gossypium</taxon>
    </lineage>
</organism>
<sequence>MGDESAAYTPTDYILLNCGASSSSGSILKEGRKRITDEGSKFSIFNSKNTSFASTASRQDHAYLNFSSEDNQAASLIKEFMVPCFKTEKLKVTFWPSPNSLAFVNGIEVVSMSKNMYVKHQDNSVSFVNSKIPFDIPDATAFETVYLLKVGRATVANVNDTGMFRTGGKGISVYRDYVLLIPSEDSSKQTLWLALHPNEEVGSMFANAILNSLEIFRLNKLDGSLAVPNPESSSSLASLKPENKQSKKGKENLVPMKTTIGAILGCTTTSKERRKASPLPDQLCQCFTLAEIQAATNDFDDAFIIGHSRFGNVYKGFISRIKSEVAIKRLNSMSQQGAREFWTEIQLLSQLRYVNLVSLIGYCDDNEMILVYEYMANGIPRDHLYNTKKNPLSWKQRLKICIGAAYGLDYLHSEAIHRIIHRDVKSTNILLDEQYVAKISGFDLSKMSPISMTNVPLTTVVKGTFRYMDPEYYKRLRLTEKLDVYSFGVVLFEVLFARAAVDSEVEYSQISLAYWVRKCVANESINESIDPLLKAKRLKLTLQMQEIEDVEQNCQVSDGTQFQ</sequence>
<evidence type="ECO:0000256" key="3">
    <source>
        <dbReference type="ARBA" id="ARBA00022741"/>
    </source>
</evidence>
<gene>
    <name evidence="8" type="ORF">Gorai_020847</name>
</gene>
<evidence type="ECO:0000256" key="2">
    <source>
        <dbReference type="ARBA" id="ARBA00022679"/>
    </source>
</evidence>
<keyword evidence="3" id="KW-0547">Nucleotide-binding</keyword>
<dbReference type="PANTHER" id="PTHR27003:SF312">
    <property type="entry name" value="RECEPTOR-LIKE PROTEIN KINASE FERONIA"/>
    <property type="match status" value="1"/>
</dbReference>